<evidence type="ECO:0000256" key="2">
    <source>
        <dbReference type="ARBA" id="ARBA00008335"/>
    </source>
</evidence>
<dbReference type="EMBL" id="JXNT01000007">
    <property type="protein sequence ID" value="ODM17773.1"/>
    <property type="molecule type" value="Genomic_DNA"/>
</dbReference>
<dbReference type="InterPro" id="IPR011701">
    <property type="entry name" value="MFS"/>
</dbReference>
<feature type="transmembrane region" description="Helical" evidence="7">
    <location>
        <begin position="294"/>
        <end position="313"/>
    </location>
</feature>
<proteinExistence type="inferred from homology"/>
<dbReference type="AlphaFoldDB" id="A0A1E3B9Y1"/>
<dbReference type="OrthoDB" id="2985014at2759"/>
<reference evidence="8 9" key="1">
    <citation type="journal article" date="2016" name="BMC Genomics">
        <title>Comparative genomic and transcriptomic analyses of the Fuzhuan brick tea-fermentation fungus Aspergillus cristatus.</title>
        <authorList>
            <person name="Ge Y."/>
            <person name="Wang Y."/>
            <person name="Liu Y."/>
            <person name="Tan Y."/>
            <person name="Ren X."/>
            <person name="Zhang X."/>
            <person name="Hyde K.D."/>
            <person name="Liu Y."/>
            <person name="Liu Z."/>
        </authorList>
    </citation>
    <scope>NUCLEOTIDE SEQUENCE [LARGE SCALE GENOMIC DNA]</scope>
    <source>
        <strain evidence="8 9">GZAAS20.1005</strain>
    </source>
</reference>
<comment type="caution">
    <text evidence="8">The sequence shown here is derived from an EMBL/GenBank/DDBJ whole genome shotgun (WGS) entry which is preliminary data.</text>
</comment>
<evidence type="ECO:0008006" key="10">
    <source>
        <dbReference type="Google" id="ProtNLM"/>
    </source>
</evidence>
<comment type="similarity">
    <text evidence="2">Belongs to the major facilitator superfamily.</text>
</comment>
<feature type="transmembrane region" description="Helical" evidence="7">
    <location>
        <begin position="422"/>
        <end position="443"/>
    </location>
</feature>
<gene>
    <name evidence="8" type="ORF">SI65_06561</name>
</gene>
<dbReference type="Gene3D" id="1.20.1250.20">
    <property type="entry name" value="MFS general substrate transporter like domains"/>
    <property type="match status" value="2"/>
</dbReference>
<feature type="transmembrane region" description="Helical" evidence="7">
    <location>
        <begin position="363"/>
        <end position="382"/>
    </location>
</feature>
<evidence type="ECO:0000256" key="3">
    <source>
        <dbReference type="ARBA" id="ARBA00022448"/>
    </source>
</evidence>
<feature type="transmembrane region" description="Helical" evidence="7">
    <location>
        <begin position="228"/>
        <end position="248"/>
    </location>
</feature>
<keyword evidence="3" id="KW-0813">Transport</keyword>
<feature type="transmembrane region" description="Helical" evidence="7">
    <location>
        <begin position="455"/>
        <end position="476"/>
    </location>
</feature>
<dbReference type="GO" id="GO:0022857">
    <property type="term" value="F:transmembrane transporter activity"/>
    <property type="evidence" value="ECO:0007669"/>
    <property type="project" value="InterPro"/>
</dbReference>
<evidence type="ECO:0000256" key="4">
    <source>
        <dbReference type="ARBA" id="ARBA00022692"/>
    </source>
</evidence>
<sequence>MAKADTKQQPVLVTEESGVNAGDFLTIDPSVEKSILRKLDFKLLPVVSFMYFFNSLDRSNLGNAKTDGLDSDLHLRGNQYSIILAVFNVTFCLFDLPSNLLLKRYSGKIMLPGMMLGWGSITLIQCAVHNFTGLLICRLLMGCFEAGFMGEPSIHPYLVHTTCQQTKITNRNATAGTIFYLTQFYKRNEIAFRLSIFYGTVTIAGAFSGLISFGVFQIKHNHLHGWQYLFLIEGGCTLLVATFAIWHLPKSGSHCHWFNELEARTAQLRLLQDGSVRTGDKLDMRDALSALLDWRIAVWAVACFCYGIGQTSVSNFLPQMVALLGYSTVKTNLYTVAPYAVGTVVLWLLCWSSDRFRERSCHLAGSLMITFAGYIILIAIDAEKHQAIAYFGCFLLCCGAFAPTALFHSWHTNNVPVESSRAAIVGLMAGSANCAGIPSNFAFDDRTVPKYLPALIVNCVFLVTGVVVILGLGMWFRYDNHRRDKLQGVRLTAADIPTESLVRGWKDPSWRWTV</sequence>
<protein>
    <recommendedName>
        <fullName evidence="10">Major facilitator superfamily (MFS) profile domain-containing protein</fullName>
    </recommendedName>
</protein>
<feature type="transmembrane region" description="Helical" evidence="7">
    <location>
        <begin position="333"/>
        <end position="351"/>
    </location>
</feature>
<keyword evidence="5 7" id="KW-1133">Transmembrane helix</keyword>
<dbReference type="InterPro" id="IPR036259">
    <property type="entry name" value="MFS_trans_sf"/>
</dbReference>
<name>A0A1E3B9Y1_ASPCR</name>
<dbReference type="Pfam" id="PF07690">
    <property type="entry name" value="MFS_1"/>
    <property type="match status" value="2"/>
</dbReference>
<feature type="transmembrane region" description="Helical" evidence="7">
    <location>
        <begin position="388"/>
        <end position="410"/>
    </location>
</feature>
<evidence type="ECO:0000256" key="1">
    <source>
        <dbReference type="ARBA" id="ARBA00004141"/>
    </source>
</evidence>
<keyword evidence="4 7" id="KW-0812">Transmembrane</keyword>
<evidence type="ECO:0000313" key="9">
    <source>
        <dbReference type="Proteomes" id="UP000094569"/>
    </source>
</evidence>
<evidence type="ECO:0000256" key="7">
    <source>
        <dbReference type="SAM" id="Phobius"/>
    </source>
</evidence>
<keyword evidence="9" id="KW-1185">Reference proteome</keyword>
<dbReference type="Proteomes" id="UP000094569">
    <property type="component" value="Unassembled WGS sequence"/>
</dbReference>
<dbReference type="PANTHER" id="PTHR43791">
    <property type="entry name" value="PERMEASE-RELATED"/>
    <property type="match status" value="1"/>
</dbReference>
<dbReference type="SUPFAM" id="SSF103473">
    <property type="entry name" value="MFS general substrate transporter"/>
    <property type="match status" value="2"/>
</dbReference>
<dbReference type="PANTHER" id="PTHR43791:SF36">
    <property type="entry name" value="TRANSPORTER, PUTATIVE (AFU_ORTHOLOGUE AFUA_6G08340)-RELATED"/>
    <property type="match status" value="1"/>
</dbReference>
<feature type="transmembrane region" description="Helical" evidence="7">
    <location>
        <begin position="80"/>
        <end position="102"/>
    </location>
</feature>
<comment type="subcellular location">
    <subcellularLocation>
        <location evidence="1">Membrane</location>
        <topology evidence="1">Multi-pass membrane protein</topology>
    </subcellularLocation>
</comment>
<dbReference type="FunFam" id="1.20.1250.20:FF:000013">
    <property type="entry name" value="MFS general substrate transporter"/>
    <property type="match status" value="1"/>
</dbReference>
<evidence type="ECO:0000256" key="5">
    <source>
        <dbReference type="ARBA" id="ARBA00022989"/>
    </source>
</evidence>
<evidence type="ECO:0000313" key="8">
    <source>
        <dbReference type="EMBL" id="ODM17773.1"/>
    </source>
</evidence>
<keyword evidence="6 7" id="KW-0472">Membrane</keyword>
<dbReference type="VEuPathDB" id="FungiDB:SI65_06561"/>
<organism evidence="8 9">
    <name type="scientific">Aspergillus cristatus</name>
    <name type="common">Chinese Fuzhuan brick tea-fermentation fungus</name>
    <name type="synonym">Eurotium cristatum</name>
    <dbReference type="NCBI Taxonomy" id="573508"/>
    <lineage>
        <taxon>Eukaryota</taxon>
        <taxon>Fungi</taxon>
        <taxon>Dikarya</taxon>
        <taxon>Ascomycota</taxon>
        <taxon>Pezizomycotina</taxon>
        <taxon>Eurotiomycetes</taxon>
        <taxon>Eurotiomycetidae</taxon>
        <taxon>Eurotiales</taxon>
        <taxon>Aspergillaceae</taxon>
        <taxon>Aspergillus</taxon>
        <taxon>Aspergillus subgen. Aspergillus</taxon>
    </lineage>
</organism>
<dbReference type="GO" id="GO:0016020">
    <property type="term" value="C:membrane"/>
    <property type="evidence" value="ECO:0007669"/>
    <property type="project" value="UniProtKB-SubCell"/>
</dbReference>
<accession>A0A1E3B9Y1</accession>
<feature type="transmembrane region" description="Helical" evidence="7">
    <location>
        <begin position="196"/>
        <end position="216"/>
    </location>
</feature>
<evidence type="ECO:0000256" key="6">
    <source>
        <dbReference type="ARBA" id="ARBA00023136"/>
    </source>
</evidence>